<dbReference type="InterPro" id="IPR029052">
    <property type="entry name" value="Metallo-depent_PP-like"/>
</dbReference>
<dbReference type="GO" id="GO:0005516">
    <property type="term" value="F:calmodulin binding"/>
    <property type="evidence" value="ECO:0007669"/>
    <property type="project" value="UniProtKB-KW"/>
</dbReference>
<feature type="domain" description="Serine/threonine specific protein phosphatases" evidence="14">
    <location>
        <begin position="208"/>
        <end position="213"/>
    </location>
</feature>
<evidence type="ECO:0000256" key="1">
    <source>
        <dbReference type="ARBA" id="ARBA00001947"/>
    </source>
</evidence>
<keyword evidence="16" id="KW-1185">Reference proteome</keyword>
<dbReference type="SMART" id="SM00156">
    <property type="entry name" value="PP2Ac"/>
    <property type="match status" value="1"/>
</dbReference>
<keyword evidence="5 12" id="KW-0378">Hydrolase</keyword>
<comment type="catalytic activity">
    <reaction evidence="10">
        <text>O-phospho-L-seryl-[protein] + H2O = L-seryl-[protein] + phosphate</text>
        <dbReference type="Rhea" id="RHEA:20629"/>
        <dbReference type="Rhea" id="RHEA-COMP:9863"/>
        <dbReference type="Rhea" id="RHEA-COMP:11604"/>
        <dbReference type="ChEBI" id="CHEBI:15377"/>
        <dbReference type="ChEBI" id="CHEBI:29999"/>
        <dbReference type="ChEBI" id="CHEBI:43474"/>
        <dbReference type="ChEBI" id="CHEBI:83421"/>
        <dbReference type="EC" id="3.1.3.16"/>
    </reaction>
</comment>
<keyword evidence="7" id="KW-0112">Calmodulin-binding</keyword>
<name>F4PYW0_CACFS</name>
<dbReference type="FunFam" id="3.60.21.10:FF:000053">
    <property type="entry name" value="Serine/threonine-protein phosphatase"/>
    <property type="match status" value="1"/>
</dbReference>
<organism evidence="15 16">
    <name type="scientific">Cavenderia fasciculata</name>
    <name type="common">Slime mold</name>
    <name type="synonym">Dictyostelium fasciculatum</name>
    <dbReference type="NCBI Taxonomy" id="261658"/>
    <lineage>
        <taxon>Eukaryota</taxon>
        <taxon>Amoebozoa</taxon>
        <taxon>Evosea</taxon>
        <taxon>Eumycetozoa</taxon>
        <taxon>Dictyostelia</taxon>
        <taxon>Acytosteliales</taxon>
        <taxon>Cavenderiaceae</taxon>
        <taxon>Cavenderia</taxon>
    </lineage>
</organism>
<comment type="similarity">
    <text evidence="3">Belongs to the PPP phosphatase family. PP-2B subfamily.</text>
</comment>
<dbReference type="GeneID" id="14871053"/>
<evidence type="ECO:0000256" key="6">
    <source>
        <dbReference type="ARBA" id="ARBA00022833"/>
    </source>
</evidence>
<evidence type="ECO:0000313" key="16">
    <source>
        <dbReference type="Proteomes" id="UP000007797"/>
    </source>
</evidence>
<gene>
    <name evidence="15" type="primary">canA</name>
    <name evidence="15" type="ORF">DFA_02232</name>
</gene>
<protein>
    <recommendedName>
        <fullName evidence="12">Serine/threonine-protein phosphatase</fullName>
        <ecNumber evidence="12">3.1.3.16</ecNumber>
    </recommendedName>
</protein>
<dbReference type="STRING" id="1054147.F4PYW0"/>
<dbReference type="PROSITE" id="PS00125">
    <property type="entry name" value="SER_THR_PHOSPHATASE"/>
    <property type="match status" value="1"/>
</dbReference>
<dbReference type="EC" id="3.1.3.16" evidence="12"/>
<evidence type="ECO:0000256" key="9">
    <source>
        <dbReference type="ARBA" id="ARBA00023004"/>
    </source>
</evidence>
<keyword evidence="9" id="KW-0408">Iron</keyword>
<dbReference type="EMBL" id="GL883016">
    <property type="protein sequence ID" value="EGG18989.1"/>
    <property type="molecule type" value="Genomic_DNA"/>
</dbReference>
<sequence>MSSTTTATSAENSNTSTTSTTTTTSSTNDNTSSSSTTTTAAATPTPTEVSASPKPAKLAWTKSMTDLKKLSTTERVVTSVKYPRSEPLTRDQLFNLDKTINLVKLQEHFFNEGRLQHEHVIEIVKMAAEVLEREPTLLCVEAPITVCGDIHGQFYDLVKLFENDIGGNPANNSYLFLGDYVDRGYFSMEVILYLYACKINYPSTFFLLRGNHECRHLTDYFTFKEECLHKYSEEIYDFITESFNALPLAALLNGKFLCIHGGLSPDIKTLDDIANIDRFREPPSSGPMCDLLWADPMEEFTPDIKEHYLPNDVRGCSYNYSYNAVCHFLQQNKLLSVIRAHEAQNAGYRMYHRNAATGFPSVITLFSAPNYLDAYNNKGAILRYENNEMNIRQFTCSPHPYWLPNFMDVFTWSMPFVSEKVAEMLLVFLNLCDDEEAEKQETKEVDSEEEKRKQMLRAKVRSVSKIMRMFSILRQERETIMMIKSFTPSRKIPQGLLTEGKDALKRALGDFAKARKMDMVNEKRPPLIDRVNSRGELLRMNSRGELFRINSRGELFRSNSYADLKPNHGPQETITVTEVIDKKSH</sequence>
<accession>F4PYW0</accession>
<evidence type="ECO:0000256" key="8">
    <source>
        <dbReference type="ARBA" id="ARBA00022912"/>
    </source>
</evidence>
<dbReference type="GO" id="GO:0044671">
    <property type="term" value="P:sorocarp spore cell differentiation"/>
    <property type="evidence" value="ECO:0007669"/>
    <property type="project" value="EnsemblProtists"/>
</dbReference>
<dbReference type="OrthoDB" id="5593063at2759"/>
<feature type="region of interest" description="Disordered" evidence="13">
    <location>
        <begin position="1"/>
        <end position="56"/>
    </location>
</feature>
<evidence type="ECO:0000259" key="14">
    <source>
        <dbReference type="PROSITE" id="PS00125"/>
    </source>
</evidence>
<dbReference type="GO" id="GO:0046872">
    <property type="term" value="F:metal ion binding"/>
    <property type="evidence" value="ECO:0007669"/>
    <property type="project" value="UniProtKB-KW"/>
</dbReference>
<keyword evidence="8" id="KW-0904">Protein phosphatase</keyword>
<dbReference type="PRINTS" id="PR00114">
    <property type="entry name" value="STPHPHTASE"/>
</dbReference>
<comment type="catalytic activity">
    <reaction evidence="11 12">
        <text>O-phospho-L-threonyl-[protein] + H2O = L-threonyl-[protein] + phosphate</text>
        <dbReference type="Rhea" id="RHEA:47004"/>
        <dbReference type="Rhea" id="RHEA-COMP:11060"/>
        <dbReference type="Rhea" id="RHEA-COMP:11605"/>
        <dbReference type="ChEBI" id="CHEBI:15377"/>
        <dbReference type="ChEBI" id="CHEBI:30013"/>
        <dbReference type="ChEBI" id="CHEBI:43474"/>
        <dbReference type="ChEBI" id="CHEBI:61977"/>
        <dbReference type="EC" id="3.1.3.16"/>
    </reaction>
</comment>
<evidence type="ECO:0000256" key="12">
    <source>
        <dbReference type="RuleBase" id="RU004273"/>
    </source>
</evidence>
<proteinExistence type="inferred from homology"/>
<dbReference type="GO" id="GO:0097720">
    <property type="term" value="P:calcineurin-mediated signaling"/>
    <property type="evidence" value="ECO:0007669"/>
    <property type="project" value="EnsemblProtists"/>
</dbReference>
<dbReference type="Gene3D" id="3.60.21.10">
    <property type="match status" value="1"/>
</dbReference>
<comment type="cofactor">
    <cofactor evidence="1">
        <name>Zn(2+)</name>
        <dbReference type="ChEBI" id="CHEBI:29105"/>
    </cofactor>
</comment>
<dbReference type="CDD" id="cd07416">
    <property type="entry name" value="MPP_PP2B"/>
    <property type="match status" value="1"/>
</dbReference>
<dbReference type="RefSeq" id="XP_004357468.1">
    <property type="nucleotide sequence ID" value="XM_004357412.1"/>
</dbReference>
<reference evidence="16" key="1">
    <citation type="journal article" date="2011" name="Genome Res.">
        <title>Phylogeny-wide analysis of social amoeba genomes highlights ancient origins for complex intercellular communication.</title>
        <authorList>
            <person name="Heidel A.J."/>
            <person name="Lawal H.M."/>
            <person name="Felder M."/>
            <person name="Schilde C."/>
            <person name="Helps N.R."/>
            <person name="Tunggal B."/>
            <person name="Rivero F."/>
            <person name="John U."/>
            <person name="Schleicher M."/>
            <person name="Eichinger L."/>
            <person name="Platzer M."/>
            <person name="Noegel A.A."/>
            <person name="Schaap P."/>
            <person name="Gloeckner G."/>
        </authorList>
    </citation>
    <scope>NUCLEOTIDE SEQUENCE [LARGE SCALE GENOMIC DNA]</scope>
    <source>
        <strain evidence="16">SH3</strain>
    </source>
</reference>
<dbReference type="InterPro" id="IPR004843">
    <property type="entry name" value="Calcineurin-like_PHP"/>
</dbReference>
<keyword evidence="4" id="KW-0479">Metal-binding</keyword>
<dbReference type="SUPFAM" id="SSF56300">
    <property type="entry name" value="Metallo-dependent phosphatases"/>
    <property type="match status" value="1"/>
</dbReference>
<evidence type="ECO:0000256" key="13">
    <source>
        <dbReference type="SAM" id="MobiDB-lite"/>
    </source>
</evidence>
<dbReference type="GO" id="GO:0033192">
    <property type="term" value="F:calmodulin-dependent protein phosphatase activity"/>
    <property type="evidence" value="ECO:0007669"/>
    <property type="project" value="EnsemblProtists"/>
</dbReference>
<evidence type="ECO:0000256" key="7">
    <source>
        <dbReference type="ARBA" id="ARBA00022860"/>
    </source>
</evidence>
<keyword evidence="6" id="KW-0862">Zinc</keyword>
<dbReference type="InterPro" id="IPR006186">
    <property type="entry name" value="Ser/Thr-sp_prot-phosphatase"/>
</dbReference>
<dbReference type="GO" id="GO:0031156">
    <property type="term" value="P:regulation of sorocarp development"/>
    <property type="evidence" value="ECO:0007669"/>
    <property type="project" value="EnsemblProtists"/>
</dbReference>
<dbReference type="OMA" id="YPAACNF"/>
<dbReference type="KEGG" id="dfa:DFA_02232"/>
<dbReference type="PANTHER" id="PTHR45673">
    <property type="entry name" value="SERINE/THREONINE-PROTEIN PHOSPHATASE 2B CATALYTIC SUBUNIT 1-RELATED"/>
    <property type="match status" value="1"/>
</dbReference>
<evidence type="ECO:0000256" key="11">
    <source>
        <dbReference type="ARBA" id="ARBA00048336"/>
    </source>
</evidence>
<dbReference type="Pfam" id="PF00149">
    <property type="entry name" value="Metallophos"/>
    <property type="match status" value="1"/>
</dbReference>
<comment type="cofactor">
    <cofactor evidence="2">
        <name>Fe(3+)</name>
        <dbReference type="ChEBI" id="CHEBI:29034"/>
    </cofactor>
</comment>
<feature type="compositionally biased region" description="Low complexity" evidence="13">
    <location>
        <begin position="1"/>
        <end position="52"/>
    </location>
</feature>
<dbReference type="GO" id="GO:0005955">
    <property type="term" value="C:calcineurin complex"/>
    <property type="evidence" value="ECO:0007669"/>
    <property type="project" value="EnsemblProtists"/>
</dbReference>
<dbReference type="Proteomes" id="UP000007797">
    <property type="component" value="Unassembled WGS sequence"/>
</dbReference>
<evidence type="ECO:0000256" key="2">
    <source>
        <dbReference type="ARBA" id="ARBA00001965"/>
    </source>
</evidence>
<evidence type="ECO:0000256" key="3">
    <source>
        <dbReference type="ARBA" id="ARBA00009905"/>
    </source>
</evidence>
<dbReference type="GO" id="GO:0043157">
    <property type="term" value="P:response to cation stress"/>
    <property type="evidence" value="ECO:0007669"/>
    <property type="project" value="EnsemblProtists"/>
</dbReference>
<dbReference type="AlphaFoldDB" id="F4PYW0"/>
<dbReference type="GO" id="GO:0031149">
    <property type="term" value="P:sorocarp stalk cell differentiation"/>
    <property type="evidence" value="ECO:0007669"/>
    <property type="project" value="EnsemblProtists"/>
</dbReference>
<evidence type="ECO:0000256" key="10">
    <source>
        <dbReference type="ARBA" id="ARBA00047761"/>
    </source>
</evidence>
<evidence type="ECO:0000313" key="15">
    <source>
        <dbReference type="EMBL" id="EGG18989.1"/>
    </source>
</evidence>
<dbReference type="InterPro" id="IPR043360">
    <property type="entry name" value="PP2B"/>
</dbReference>
<dbReference type="InterPro" id="IPR041751">
    <property type="entry name" value="MPP_PP2B"/>
</dbReference>
<evidence type="ECO:0000256" key="4">
    <source>
        <dbReference type="ARBA" id="ARBA00022723"/>
    </source>
</evidence>
<evidence type="ECO:0000256" key="5">
    <source>
        <dbReference type="ARBA" id="ARBA00022801"/>
    </source>
</evidence>